<dbReference type="GO" id="GO:0140359">
    <property type="term" value="F:ABC-type transporter activity"/>
    <property type="evidence" value="ECO:0007669"/>
    <property type="project" value="InterPro"/>
</dbReference>
<dbReference type="InterPro" id="IPR003439">
    <property type="entry name" value="ABC_transporter-like_ATP-bd"/>
</dbReference>
<gene>
    <name evidence="13" type="ORF">H310_10405</name>
</gene>
<dbReference type="STRING" id="157072.A0A024TPZ3"/>
<sequence length="1403" mass="154152">MHSQRMYGSYLSETESRREELHSYRRSYIGPRITNLSAAPVNISVHPARDGRSKLVSNRPPPRPKAPAEASWIGRCTISWMNDLFRLGKTTPLELHHVPPLSRHDAIDHVMSHFDPVWTAERQKHAPRLLRAILRALWPKLLHATMCHTIYLTLNLLMPSMIQGIVQYLEDKSINPVNGLPYKNPYAGYFFAGILSVVTFVSVTILGYAWSVNIELSTNARSIVMDLVYTKAMQLSLTGTPFTPGDILTFATVDSERVFHGLTCVCYVVLSPIALFAVFVLVRYHFCIYSAAAGAATMTLFIVSATIVSKWIASCRSKLLDATAARMTHTQEILHGIRVVKLYAWEPHLAQSLAALRRAELRLLRLFQLVCNINIDLFILAPIFTTVAVFAVAMRSGNDGCITADKTAAVVSLMVVARFPCNIFSSAVRYFAEAVVSCRRVQAFLVSPDCISRDDRSHPYFDSNDATTTGSTPSLDLPQQPAHLVFQVRDGYFTWTPQVFAHGDAAPPPPPPVLSPRGHAALQPLQALLSPPSSSSFLADECAASHSISCHLRHINLMLEPQTMTIVVGAVGSGKSSLLRAFLGDMPACGNVDGGLGRMRHVSGIVAYAAQEPWLVHDTVRNNILLTQPLCAASYNRAVHACGLYPDFANMAQGDLTEIGERGATLSGGQRARINLARTLYRHNDADLFLLDDPLSALDVTVANEVFGRVRAVLRDKTTLMVLNGHHHLLQHADRIVVMAHGTIVADGTFAELQHQHNFPSSVEKNEPAQHNESQDDDDSDEDDSDNVAARVSMLMHTEQRATGAVVLRVFWSYFGSSGYPPSVVCATLLGAYTAYQVVYYLADWILNTKISMDGGASDGGNPPPPSSESAHAHLMLYLGLACLTVVLSLVKDMYVIVISTLCATKLHANAIDGVLGASITGFFDRTPSGGILNRFSSDVAAVDIDLPYFGYQFLTDAFQTLCIVVVLAYFTPLLMVLYIPVGYLFVWYQMYNLTTANELKRLDLGSRSTIVSQLTDVVDGQSTLRVYNPAVVHTAFARRYREACDTNTKCYLTYWLTGTWLEIRLGWLSACMLTAVSFLCVALESSLDAKNASLVLVYVMSLSANIQEVLRAVGYVQTYMTSVERLMQYRDIPHEETNATAHRLRAPSSSLPPLSEAELAQWPRTGLVRFQSYSMRYRSSHPLALSRVSLTVACGEHIGICGRTGSGKSSLVAALCRLVEGEAGGIYWDNINIASIPLHVLRSKLTIIPQSPVMFSGSLRFNLDPTRTHTDAELNAVLETVHLGHMALEDYIEDSGANLSVGQRQLVCIGRALLRHSKVVVLDEATAHVDGAAEALLQETLRVAFKHTTTLTIAHRLDTIMDSDRILVLDRGVVVEFDAPATLLADPTSSFYDLVQQSSAQS</sequence>
<protein>
    <submittedName>
        <fullName evidence="13">Uncharacterized protein</fullName>
    </submittedName>
</protein>
<keyword evidence="8 10" id="KW-0472">Membrane</keyword>
<dbReference type="PROSITE" id="PS00211">
    <property type="entry name" value="ABC_TRANSPORTER_1"/>
    <property type="match status" value="2"/>
</dbReference>
<dbReference type="CDD" id="cd18580">
    <property type="entry name" value="ABC_6TM_ABCC_D2"/>
    <property type="match status" value="1"/>
</dbReference>
<keyword evidence="7 10" id="KW-1133">Transmembrane helix</keyword>
<dbReference type="InterPro" id="IPR044746">
    <property type="entry name" value="ABCC_6TM_D1"/>
</dbReference>
<keyword evidence="6" id="KW-0067">ATP-binding</keyword>
<evidence type="ECO:0000256" key="7">
    <source>
        <dbReference type="ARBA" id="ARBA00022989"/>
    </source>
</evidence>
<evidence type="ECO:0000256" key="9">
    <source>
        <dbReference type="SAM" id="MobiDB-lite"/>
    </source>
</evidence>
<feature type="compositionally biased region" description="Acidic residues" evidence="9">
    <location>
        <begin position="775"/>
        <end position="786"/>
    </location>
</feature>
<evidence type="ECO:0000256" key="1">
    <source>
        <dbReference type="ARBA" id="ARBA00004128"/>
    </source>
</evidence>
<evidence type="ECO:0000313" key="13">
    <source>
        <dbReference type="EMBL" id="ETV96215.1"/>
    </source>
</evidence>
<dbReference type="OrthoDB" id="70857at2759"/>
<keyword evidence="4" id="KW-0677">Repeat</keyword>
<dbReference type="InterPro" id="IPR027417">
    <property type="entry name" value="P-loop_NTPase"/>
</dbReference>
<keyword evidence="2" id="KW-0813">Transport</keyword>
<feature type="region of interest" description="Disordered" evidence="9">
    <location>
        <begin position="47"/>
        <end position="68"/>
    </location>
</feature>
<dbReference type="InterPro" id="IPR036640">
    <property type="entry name" value="ABC1_TM_sf"/>
</dbReference>
<evidence type="ECO:0000256" key="3">
    <source>
        <dbReference type="ARBA" id="ARBA00022692"/>
    </source>
</evidence>
<evidence type="ECO:0000256" key="5">
    <source>
        <dbReference type="ARBA" id="ARBA00022741"/>
    </source>
</evidence>
<dbReference type="GO" id="GO:0016887">
    <property type="term" value="F:ATP hydrolysis activity"/>
    <property type="evidence" value="ECO:0007669"/>
    <property type="project" value="InterPro"/>
</dbReference>
<feature type="domain" description="ABC transmembrane type-1" evidence="12">
    <location>
        <begin position="154"/>
        <end position="433"/>
    </location>
</feature>
<dbReference type="FunFam" id="1.20.1560.10:FF:000013">
    <property type="entry name" value="ABC transporter C family member 2"/>
    <property type="match status" value="1"/>
</dbReference>
<feature type="compositionally biased region" description="Basic and acidic residues" evidence="9">
    <location>
        <begin position="764"/>
        <end position="774"/>
    </location>
</feature>
<dbReference type="Pfam" id="PF00664">
    <property type="entry name" value="ABC_membrane"/>
    <property type="match status" value="2"/>
</dbReference>
<evidence type="ECO:0000256" key="2">
    <source>
        <dbReference type="ARBA" id="ARBA00022448"/>
    </source>
</evidence>
<dbReference type="CDD" id="cd18579">
    <property type="entry name" value="ABC_6TM_ABCC_D1"/>
    <property type="match status" value="1"/>
</dbReference>
<dbReference type="PANTHER" id="PTHR24223">
    <property type="entry name" value="ATP-BINDING CASSETTE SUB-FAMILY C"/>
    <property type="match status" value="1"/>
</dbReference>
<dbReference type="Gene3D" id="3.40.50.300">
    <property type="entry name" value="P-loop containing nucleotide triphosphate hydrolases"/>
    <property type="match status" value="2"/>
</dbReference>
<feature type="domain" description="ABC transmembrane type-1" evidence="12">
    <location>
        <begin position="875"/>
        <end position="1119"/>
    </location>
</feature>
<feature type="domain" description="ABC transporter" evidence="11">
    <location>
        <begin position="1169"/>
        <end position="1397"/>
    </location>
</feature>
<dbReference type="GeneID" id="20087455"/>
<dbReference type="InterPro" id="IPR017871">
    <property type="entry name" value="ABC_transporter-like_CS"/>
</dbReference>
<feature type="transmembrane region" description="Helical" evidence="10">
    <location>
        <begin position="871"/>
        <end position="891"/>
    </location>
</feature>
<dbReference type="FunFam" id="3.40.50.300:FF:000838">
    <property type="entry name" value="ABC multidrug transporter (Eurofung)"/>
    <property type="match status" value="1"/>
</dbReference>
<dbReference type="VEuPathDB" id="FungiDB:H310_10405"/>
<evidence type="ECO:0000256" key="8">
    <source>
        <dbReference type="ARBA" id="ARBA00023136"/>
    </source>
</evidence>
<dbReference type="InterPro" id="IPR011527">
    <property type="entry name" value="ABC1_TM_dom"/>
</dbReference>
<evidence type="ECO:0000259" key="11">
    <source>
        <dbReference type="PROSITE" id="PS50893"/>
    </source>
</evidence>
<dbReference type="SUPFAM" id="SSF52540">
    <property type="entry name" value="P-loop containing nucleoside triphosphate hydrolases"/>
    <property type="match status" value="2"/>
</dbReference>
<evidence type="ECO:0000256" key="6">
    <source>
        <dbReference type="ARBA" id="ARBA00022840"/>
    </source>
</evidence>
<dbReference type="CDD" id="cd03244">
    <property type="entry name" value="ABCC_MRP_domain2"/>
    <property type="match status" value="1"/>
</dbReference>
<dbReference type="PROSITE" id="PS50893">
    <property type="entry name" value="ABC_TRANSPORTER_2"/>
    <property type="match status" value="2"/>
</dbReference>
<dbReference type="GO" id="GO:0005774">
    <property type="term" value="C:vacuolar membrane"/>
    <property type="evidence" value="ECO:0007669"/>
    <property type="project" value="UniProtKB-SubCell"/>
</dbReference>
<dbReference type="Gene3D" id="1.20.1560.10">
    <property type="entry name" value="ABC transporter type 1, transmembrane domain"/>
    <property type="match status" value="2"/>
</dbReference>
<accession>A0A024TPZ3</accession>
<reference evidence="13" key="1">
    <citation type="submission" date="2013-12" db="EMBL/GenBank/DDBJ databases">
        <title>The Genome Sequence of Aphanomyces invadans NJM9701.</title>
        <authorList>
            <consortium name="The Broad Institute Genomics Platform"/>
            <person name="Russ C."/>
            <person name="Tyler B."/>
            <person name="van West P."/>
            <person name="Dieguez-Uribeondo J."/>
            <person name="Young S.K."/>
            <person name="Zeng Q."/>
            <person name="Gargeya S."/>
            <person name="Fitzgerald M."/>
            <person name="Abouelleil A."/>
            <person name="Alvarado L."/>
            <person name="Chapman S.B."/>
            <person name="Gainer-Dewar J."/>
            <person name="Goldberg J."/>
            <person name="Griggs A."/>
            <person name="Gujja S."/>
            <person name="Hansen M."/>
            <person name="Howarth C."/>
            <person name="Imamovic A."/>
            <person name="Ireland A."/>
            <person name="Larimer J."/>
            <person name="McCowan C."/>
            <person name="Murphy C."/>
            <person name="Pearson M."/>
            <person name="Poon T.W."/>
            <person name="Priest M."/>
            <person name="Roberts A."/>
            <person name="Saif S."/>
            <person name="Shea T."/>
            <person name="Sykes S."/>
            <person name="Wortman J."/>
            <person name="Nusbaum C."/>
            <person name="Birren B."/>
        </authorList>
    </citation>
    <scope>NUCLEOTIDE SEQUENCE [LARGE SCALE GENOMIC DNA]</scope>
    <source>
        <strain evidence="13">NJM9701</strain>
    </source>
</reference>
<dbReference type="PROSITE" id="PS50929">
    <property type="entry name" value="ABC_TM1F"/>
    <property type="match status" value="2"/>
</dbReference>
<evidence type="ECO:0000259" key="12">
    <source>
        <dbReference type="PROSITE" id="PS50929"/>
    </source>
</evidence>
<feature type="transmembrane region" description="Helical" evidence="10">
    <location>
        <begin position="258"/>
        <end position="282"/>
    </location>
</feature>
<organism evidence="13">
    <name type="scientific">Aphanomyces invadans</name>
    <dbReference type="NCBI Taxonomy" id="157072"/>
    <lineage>
        <taxon>Eukaryota</taxon>
        <taxon>Sar</taxon>
        <taxon>Stramenopiles</taxon>
        <taxon>Oomycota</taxon>
        <taxon>Saprolegniomycetes</taxon>
        <taxon>Saprolegniales</taxon>
        <taxon>Verrucalvaceae</taxon>
        <taxon>Aphanomyces</taxon>
    </lineage>
</organism>
<feature type="transmembrane region" description="Helical" evidence="10">
    <location>
        <begin position="288"/>
        <end position="308"/>
    </location>
</feature>
<dbReference type="PANTHER" id="PTHR24223:SF443">
    <property type="entry name" value="MULTIDRUG-RESISTANCE LIKE PROTEIN 1, ISOFORM I"/>
    <property type="match status" value="1"/>
</dbReference>
<dbReference type="RefSeq" id="XP_008875007.1">
    <property type="nucleotide sequence ID" value="XM_008876785.1"/>
</dbReference>
<dbReference type="InterPro" id="IPR050173">
    <property type="entry name" value="ABC_transporter_C-like"/>
</dbReference>
<dbReference type="InterPro" id="IPR003593">
    <property type="entry name" value="AAA+_ATPase"/>
</dbReference>
<feature type="region of interest" description="Disordered" evidence="9">
    <location>
        <begin position="759"/>
        <end position="786"/>
    </location>
</feature>
<dbReference type="SUPFAM" id="SSF90123">
    <property type="entry name" value="ABC transporter transmembrane region"/>
    <property type="match status" value="2"/>
</dbReference>
<dbReference type="Pfam" id="PF00005">
    <property type="entry name" value="ABC_tran"/>
    <property type="match status" value="2"/>
</dbReference>
<feature type="transmembrane region" description="Helical" evidence="10">
    <location>
        <begin position="962"/>
        <end position="989"/>
    </location>
</feature>
<feature type="transmembrane region" description="Helical" evidence="10">
    <location>
        <begin position="186"/>
        <end position="211"/>
    </location>
</feature>
<evidence type="ECO:0000256" key="10">
    <source>
        <dbReference type="SAM" id="Phobius"/>
    </source>
</evidence>
<proteinExistence type="predicted"/>
<keyword evidence="5" id="KW-0547">Nucleotide-binding</keyword>
<dbReference type="SMART" id="SM00382">
    <property type="entry name" value="AAA"/>
    <property type="match status" value="2"/>
</dbReference>
<keyword evidence="3 10" id="KW-0812">Transmembrane</keyword>
<dbReference type="EMBL" id="KI913977">
    <property type="protein sequence ID" value="ETV96215.1"/>
    <property type="molecule type" value="Genomic_DNA"/>
</dbReference>
<dbReference type="eggNOG" id="KOG0054">
    <property type="taxonomic scope" value="Eukaryota"/>
</dbReference>
<evidence type="ECO:0000256" key="4">
    <source>
        <dbReference type="ARBA" id="ARBA00022737"/>
    </source>
</evidence>
<dbReference type="InterPro" id="IPR044726">
    <property type="entry name" value="ABCC_6TM_D2"/>
</dbReference>
<dbReference type="GO" id="GO:0005524">
    <property type="term" value="F:ATP binding"/>
    <property type="evidence" value="ECO:0007669"/>
    <property type="project" value="UniProtKB-KW"/>
</dbReference>
<name>A0A024TPZ3_9STRA</name>
<comment type="subcellular location">
    <subcellularLocation>
        <location evidence="1">Vacuole membrane</location>
        <topology evidence="1">Multi-pass membrane protein</topology>
    </subcellularLocation>
</comment>
<feature type="transmembrane region" description="Helical" evidence="10">
    <location>
        <begin position="366"/>
        <end position="393"/>
    </location>
</feature>
<feature type="transmembrane region" description="Helical" evidence="10">
    <location>
        <begin position="141"/>
        <end position="166"/>
    </location>
</feature>
<feature type="domain" description="ABC transporter" evidence="11">
    <location>
        <begin position="537"/>
        <end position="766"/>
    </location>
</feature>